<accession>A0A963Z4M9</accession>
<dbReference type="Proteomes" id="UP000721844">
    <property type="component" value="Unassembled WGS sequence"/>
</dbReference>
<dbReference type="AlphaFoldDB" id="A0A963Z4M9"/>
<comment type="caution">
    <text evidence="1">The sequence shown here is derived from an EMBL/GenBank/DDBJ whole genome shotgun (WGS) entry which is preliminary data.</text>
</comment>
<dbReference type="RefSeq" id="WP_227308492.1">
    <property type="nucleotide sequence ID" value="NZ_JAESVA010000005.1"/>
</dbReference>
<evidence type="ECO:0000313" key="1">
    <source>
        <dbReference type="EMBL" id="MCB8881832.1"/>
    </source>
</evidence>
<keyword evidence="2" id="KW-1185">Reference proteome</keyword>
<gene>
    <name evidence="1" type="ORF">ACELLULO517_16410</name>
</gene>
<organism evidence="1 2">
    <name type="scientific">Acidisoma cellulosilyticum</name>
    <dbReference type="NCBI Taxonomy" id="2802395"/>
    <lineage>
        <taxon>Bacteria</taxon>
        <taxon>Pseudomonadati</taxon>
        <taxon>Pseudomonadota</taxon>
        <taxon>Alphaproteobacteria</taxon>
        <taxon>Acetobacterales</taxon>
        <taxon>Acidocellaceae</taxon>
        <taxon>Acidisoma</taxon>
    </lineage>
</organism>
<sequence length="175" mass="17992">MQVSWSSRAVLLAGVSWLLALSGCGSVLTEGTSAGAGVAGAGIASAVTKNGSVTAAIGLGTQAAAATALGFVERSVHADEQQRIASVAGPLPIGGVAHWSVDHAIPIEADAHGEVAVSREISAAPLACREIVFSVDQIHKHQSDRQFFVTDICRDGKAWRWASAEPAVARWGTLQ</sequence>
<evidence type="ECO:0000313" key="2">
    <source>
        <dbReference type="Proteomes" id="UP000721844"/>
    </source>
</evidence>
<protein>
    <submittedName>
        <fullName evidence="1">Uncharacterized protein</fullName>
    </submittedName>
</protein>
<name>A0A963Z4M9_9PROT</name>
<dbReference type="EMBL" id="JAESVA010000005">
    <property type="protein sequence ID" value="MCB8881832.1"/>
    <property type="molecule type" value="Genomic_DNA"/>
</dbReference>
<proteinExistence type="predicted"/>
<reference evidence="1 2" key="1">
    <citation type="journal article" date="2021" name="Microorganisms">
        <title>Acidisoma silvae sp. nov. and Acidisomacellulosilytica sp. nov., Two Acidophilic Bacteria Isolated from Decaying Wood, Hydrolyzing Cellulose and Producing Poly-3-hydroxybutyrate.</title>
        <authorList>
            <person name="Mieszkin S."/>
            <person name="Pouder E."/>
            <person name="Uroz S."/>
            <person name="Simon-Colin C."/>
            <person name="Alain K."/>
        </authorList>
    </citation>
    <scope>NUCLEOTIDE SEQUENCE [LARGE SCALE GENOMIC DNA]</scope>
    <source>
        <strain evidence="1 2">HW T5.17</strain>
    </source>
</reference>